<evidence type="ECO:0000256" key="9">
    <source>
        <dbReference type="ARBA" id="ARBA00048367"/>
    </source>
</evidence>
<keyword evidence="13" id="KW-1185">Reference proteome</keyword>
<dbReference type="InterPro" id="IPR008271">
    <property type="entry name" value="Ser/Thr_kinase_AS"/>
</dbReference>
<evidence type="ECO:0000259" key="11">
    <source>
        <dbReference type="PROSITE" id="PS50011"/>
    </source>
</evidence>
<organism evidence="12 13">
    <name type="scientific">Dissophora globulifera</name>
    <dbReference type="NCBI Taxonomy" id="979702"/>
    <lineage>
        <taxon>Eukaryota</taxon>
        <taxon>Fungi</taxon>
        <taxon>Fungi incertae sedis</taxon>
        <taxon>Mucoromycota</taxon>
        <taxon>Mortierellomycotina</taxon>
        <taxon>Mortierellomycetes</taxon>
        <taxon>Mortierellales</taxon>
        <taxon>Mortierellaceae</taxon>
        <taxon>Dissophora</taxon>
    </lineage>
</organism>
<dbReference type="PROSITE" id="PS50011">
    <property type="entry name" value="PROTEIN_KINASE_DOM"/>
    <property type="match status" value="1"/>
</dbReference>
<dbReference type="GO" id="GO:0005524">
    <property type="term" value="F:ATP binding"/>
    <property type="evidence" value="ECO:0007669"/>
    <property type="project" value="UniProtKB-KW"/>
</dbReference>
<dbReference type="EMBL" id="JAAAIP010000350">
    <property type="protein sequence ID" value="KAG0318843.1"/>
    <property type="molecule type" value="Genomic_DNA"/>
</dbReference>
<dbReference type="PROSITE" id="PS00108">
    <property type="entry name" value="PROTEIN_KINASE_ST"/>
    <property type="match status" value="1"/>
</dbReference>
<dbReference type="OrthoDB" id="1732493at2759"/>
<dbReference type="AlphaFoldDB" id="A0A9P6RJD7"/>
<evidence type="ECO:0000256" key="5">
    <source>
        <dbReference type="ARBA" id="ARBA00022741"/>
    </source>
</evidence>
<dbReference type="FunFam" id="1.10.510.10:FF:000211">
    <property type="entry name" value="Cyclin-dependent kinase G-2"/>
    <property type="match status" value="1"/>
</dbReference>
<feature type="region of interest" description="Disordered" evidence="10">
    <location>
        <begin position="421"/>
        <end position="485"/>
    </location>
</feature>
<evidence type="ECO:0000256" key="10">
    <source>
        <dbReference type="SAM" id="MobiDB-lite"/>
    </source>
</evidence>
<evidence type="ECO:0000256" key="2">
    <source>
        <dbReference type="ARBA" id="ARBA00012425"/>
    </source>
</evidence>
<dbReference type="InterPro" id="IPR050108">
    <property type="entry name" value="CDK"/>
</dbReference>
<feature type="domain" description="Protein kinase" evidence="11">
    <location>
        <begin position="136"/>
        <end position="420"/>
    </location>
</feature>
<dbReference type="Gene3D" id="3.30.200.20">
    <property type="entry name" value="Phosphorylase Kinase, domain 1"/>
    <property type="match status" value="1"/>
</dbReference>
<gene>
    <name evidence="12" type="ORF">BGZ99_005432</name>
</gene>
<dbReference type="SMART" id="SM00220">
    <property type="entry name" value="S_TKc"/>
    <property type="match status" value="1"/>
</dbReference>
<dbReference type="SUPFAM" id="SSF56112">
    <property type="entry name" value="Protein kinase-like (PK-like)"/>
    <property type="match status" value="1"/>
</dbReference>
<dbReference type="PANTHER" id="PTHR24056:SF107">
    <property type="entry name" value="CYCLIN-DEPENDENT KINASE 11A-RELATED"/>
    <property type="match status" value="1"/>
</dbReference>
<dbReference type="InterPro" id="IPR000719">
    <property type="entry name" value="Prot_kinase_dom"/>
</dbReference>
<dbReference type="PANTHER" id="PTHR24056">
    <property type="entry name" value="CELL DIVISION PROTEIN KINASE"/>
    <property type="match status" value="1"/>
</dbReference>
<evidence type="ECO:0000313" key="12">
    <source>
        <dbReference type="EMBL" id="KAG0318843.1"/>
    </source>
</evidence>
<feature type="compositionally biased region" description="Basic residues" evidence="10">
    <location>
        <begin position="23"/>
        <end position="33"/>
    </location>
</feature>
<comment type="caution">
    <text evidence="12">The sequence shown here is derived from an EMBL/GenBank/DDBJ whole genome shotgun (WGS) entry which is preliminary data.</text>
</comment>
<keyword evidence="6" id="KW-0418">Kinase</keyword>
<comment type="similarity">
    <text evidence="1">Belongs to the protein kinase superfamily. CMGC Ser/Thr protein kinase family. CDC2/CDKX subfamily.</text>
</comment>
<proteinExistence type="inferred from homology"/>
<dbReference type="GO" id="GO:0007346">
    <property type="term" value="P:regulation of mitotic cell cycle"/>
    <property type="evidence" value="ECO:0007669"/>
    <property type="project" value="TreeGrafter"/>
</dbReference>
<feature type="compositionally biased region" description="Polar residues" evidence="10">
    <location>
        <begin position="94"/>
        <end position="111"/>
    </location>
</feature>
<dbReference type="GO" id="GO:0005634">
    <property type="term" value="C:nucleus"/>
    <property type="evidence" value="ECO:0007669"/>
    <property type="project" value="TreeGrafter"/>
</dbReference>
<keyword evidence="7" id="KW-0067">ATP-binding</keyword>
<accession>A0A9P6RJD7</accession>
<evidence type="ECO:0000256" key="7">
    <source>
        <dbReference type="ARBA" id="ARBA00022840"/>
    </source>
</evidence>
<dbReference type="Proteomes" id="UP000738325">
    <property type="component" value="Unassembled WGS sequence"/>
</dbReference>
<evidence type="ECO:0000256" key="6">
    <source>
        <dbReference type="ARBA" id="ARBA00022777"/>
    </source>
</evidence>
<dbReference type="CDD" id="cd07843">
    <property type="entry name" value="STKc_CDC2L1"/>
    <property type="match status" value="1"/>
</dbReference>
<dbReference type="InterPro" id="IPR045267">
    <property type="entry name" value="CDK11/PITSLRE_STKc"/>
</dbReference>
<keyword evidence="4" id="KW-0808">Transferase</keyword>
<protein>
    <recommendedName>
        <fullName evidence="2">cyclin-dependent kinase</fullName>
        <ecNumber evidence="2">2.7.11.22</ecNumber>
    </recommendedName>
</protein>
<dbReference type="FunFam" id="3.30.200.20:FF:000054">
    <property type="entry name" value="Cyclin-dependent kinase 11B"/>
    <property type="match status" value="1"/>
</dbReference>
<name>A0A9P6RJD7_9FUNG</name>
<keyword evidence="5" id="KW-0547">Nucleotide-binding</keyword>
<sequence length="485" mass="54137">MEQGAAASKWAREPSSDEEETQKRKKREKRIKKSKDSPAFRDGSGTPTSTASGRTPRGADLPRDSALRYETSARSVSAEPIDLDNDAEDHRAQYSVSTPQASATEPSSQSPPEYRITVPDAPQHPVLTGCRSVENYEKLNRISEGTYGVVYRAKDRVTGEIVALKKLKLDQEKNGFPITSLREVYTLLLAKHPHIVNVREIVVGDKLTQIFIVMDFIEHDLKELMSGMKAPFLQSEVKTLMLQLLSATELLHENWILHRDLKTSNLLLNNQGEIKVADFGLARRYGEPQGVMTQPVVTLWYRAPELLLGSKQYTTAIDIWSIGCIFAEFVNNEPLLPGKSEAEQLEKIFKLLGMPNDKIWPGYSKLPLASHVPNFSQPYNLLRGRLPYLTENGLDLMSRMLTYDPAKRISAEEALQHPYFSEAPAPKHPSMFPTWPSKSEKTAKRNASPSAPQAVHGHGQDEDDGGGGGLFNFANQESTGFRLKV</sequence>
<evidence type="ECO:0000313" key="13">
    <source>
        <dbReference type="Proteomes" id="UP000738325"/>
    </source>
</evidence>
<evidence type="ECO:0000256" key="4">
    <source>
        <dbReference type="ARBA" id="ARBA00022679"/>
    </source>
</evidence>
<dbReference type="EC" id="2.7.11.22" evidence="2"/>
<comment type="catalytic activity">
    <reaction evidence="9">
        <text>L-seryl-[protein] + ATP = O-phospho-L-seryl-[protein] + ADP + H(+)</text>
        <dbReference type="Rhea" id="RHEA:17989"/>
        <dbReference type="Rhea" id="RHEA-COMP:9863"/>
        <dbReference type="Rhea" id="RHEA-COMP:11604"/>
        <dbReference type="ChEBI" id="CHEBI:15378"/>
        <dbReference type="ChEBI" id="CHEBI:29999"/>
        <dbReference type="ChEBI" id="CHEBI:30616"/>
        <dbReference type="ChEBI" id="CHEBI:83421"/>
        <dbReference type="ChEBI" id="CHEBI:456216"/>
        <dbReference type="EC" id="2.7.11.22"/>
    </reaction>
</comment>
<dbReference type="Gene3D" id="1.10.510.10">
    <property type="entry name" value="Transferase(Phosphotransferase) domain 1"/>
    <property type="match status" value="1"/>
</dbReference>
<evidence type="ECO:0000256" key="8">
    <source>
        <dbReference type="ARBA" id="ARBA00047811"/>
    </source>
</evidence>
<dbReference type="GO" id="GO:0004693">
    <property type="term" value="F:cyclin-dependent protein serine/threonine kinase activity"/>
    <property type="evidence" value="ECO:0007669"/>
    <property type="project" value="UniProtKB-EC"/>
</dbReference>
<feature type="region of interest" description="Disordered" evidence="10">
    <location>
        <begin position="1"/>
        <end position="124"/>
    </location>
</feature>
<dbReference type="InterPro" id="IPR011009">
    <property type="entry name" value="Kinase-like_dom_sf"/>
</dbReference>
<reference evidence="12" key="1">
    <citation type="journal article" date="2020" name="Fungal Divers.">
        <title>Resolving the Mortierellaceae phylogeny through synthesis of multi-gene phylogenetics and phylogenomics.</title>
        <authorList>
            <person name="Vandepol N."/>
            <person name="Liber J."/>
            <person name="Desiro A."/>
            <person name="Na H."/>
            <person name="Kennedy M."/>
            <person name="Barry K."/>
            <person name="Grigoriev I.V."/>
            <person name="Miller A.N."/>
            <person name="O'Donnell K."/>
            <person name="Stajich J.E."/>
            <person name="Bonito G."/>
        </authorList>
    </citation>
    <scope>NUCLEOTIDE SEQUENCE</scope>
    <source>
        <strain evidence="12">REB-010B</strain>
    </source>
</reference>
<evidence type="ECO:0000256" key="1">
    <source>
        <dbReference type="ARBA" id="ARBA00006485"/>
    </source>
</evidence>
<dbReference type="Pfam" id="PF00069">
    <property type="entry name" value="Pkinase"/>
    <property type="match status" value="1"/>
</dbReference>
<evidence type="ECO:0000256" key="3">
    <source>
        <dbReference type="ARBA" id="ARBA00022527"/>
    </source>
</evidence>
<comment type="catalytic activity">
    <reaction evidence="8">
        <text>L-threonyl-[protein] + ATP = O-phospho-L-threonyl-[protein] + ADP + H(+)</text>
        <dbReference type="Rhea" id="RHEA:46608"/>
        <dbReference type="Rhea" id="RHEA-COMP:11060"/>
        <dbReference type="Rhea" id="RHEA-COMP:11605"/>
        <dbReference type="ChEBI" id="CHEBI:15378"/>
        <dbReference type="ChEBI" id="CHEBI:30013"/>
        <dbReference type="ChEBI" id="CHEBI:30616"/>
        <dbReference type="ChEBI" id="CHEBI:61977"/>
        <dbReference type="ChEBI" id="CHEBI:456216"/>
        <dbReference type="EC" id="2.7.11.22"/>
    </reaction>
</comment>
<keyword evidence="3" id="KW-0723">Serine/threonine-protein kinase</keyword>